<evidence type="ECO:0000256" key="1">
    <source>
        <dbReference type="SAM" id="MobiDB-lite"/>
    </source>
</evidence>
<dbReference type="AlphaFoldDB" id="A0AAV4DV93"/>
<dbReference type="EMBL" id="BLXT01008354">
    <property type="protein sequence ID" value="GFO47831.1"/>
    <property type="molecule type" value="Genomic_DNA"/>
</dbReference>
<feature type="region of interest" description="Disordered" evidence="1">
    <location>
        <begin position="47"/>
        <end position="102"/>
    </location>
</feature>
<dbReference type="Proteomes" id="UP000735302">
    <property type="component" value="Unassembled WGS sequence"/>
</dbReference>
<sequence length="114" mass="12837">MHTRNLPPLQPGEHIRYILSGLWKSAQVISKALTPWSYKSRTKLEISRQNRQQLLSTSEKHLDIALTGDEQTDEDASPQPQPLVASHQEARGTPKTTRSGRVIKAQTETKIITL</sequence>
<proteinExistence type="predicted"/>
<accession>A0AAV4DV93</accession>
<protein>
    <submittedName>
        <fullName evidence="2">Uncharacterized protein</fullName>
    </submittedName>
</protein>
<keyword evidence="3" id="KW-1185">Reference proteome</keyword>
<reference evidence="2 3" key="1">
    <citation type="journal article" date="2021" name="Elife">
        <title>Chloroplast acquisition without the gene transfer in kleptoplastic sea slugs, Plakobranchus ocellatus.</title>
        <authorList>
            <person name="Maeda T."/>
            <person name="Takahashi S."/>
            <person name="Yoshida T."/>
            <person name="Shimamura S."/>
            <person name="Takaki Y."/>
            <person name="Nagai Y."/>
            <person name="Toyoda A."/>
            <person name="Suzuki Y."/>
            <person name="Arimoto A."/>
            <person name="Ishii H."/>
            <person name="Satoh N."/>
            <person name="Nishiyama T."/>
            <person name="Hasebe M."/>
            <person name="Maruyama T."/>
            <person name="Minagawa J."/>
            <person name="Obokata J."/>
            <person name="Shigenobu S."/>
        </authorList>
    </citation>
    <scope>NUCLEOTIDE SEQUENCE [LARGE SCALE GENOMIC DNA]</scope>
</reference>
<comment type="caution">
    <text evidence="2">The sequence shown here is derived from an EMBL/GenBank/DDBJ whole genome shotgun (WGS) entry which is preliminary data.</text>
</comment>
<organism evidence="2 3">
    <name type="scientific">Plakobranchus ocellatus</name>
    <dbReference type="NCBI Taxonomy" id="259542"/>
    <lineage>
        <taxon>Eukaryota</taxon>
        <taxon>Metazoa</taxon>
        <taxon>Spiralia</taxon>
        <taxon>Lophotrochozoa</taxon>
        <taxon>Mollusca</taxon>
        <taxon>Gastropoda</taxon>
        <taxon>Heterobranchia</taxon>
        <taxon>Euthyneura</taxon>
        <taxon>Panpulmonata</taxon>
        <taxon>Sacoglossa</taxon>
        <taxon>Placobranchoidea</taxon>
        <taxon>Plakobranchidae</taxon>
        <taxon>Plakobranchus</taxon>
    </lineage>
</organism>
<evidence type="ECO:0000313" key="3">
    <source>
        <dbReference type="Proteomes" id="UP000735302"/>
    </source>
</evidence>
<evidence type="ECO:0000313" key="2">
    <source>
        <dbReference type="EMBL" id="GFO47831.1"/>
    </source>
</evidence>
<name>A0AAV4DV93_9GAST</name>
<gene>
    <name evidence="2" type="ORF">PoB_007433600</name>
</gene>